<protein>
    <submittedName>
        <fullName evidence="1">Uncharacterized protein</fullName>
    </submittedName>
</protein>
<sequence>MATLAFAFGNPPGLNPQQKQLSLTHRVTELRAHLLYAPPYARPSPASLLTKVALAKHPTGRAHSGQGMVEVTQETWGGRFFWNKFNRKSPLPWYRGIAHTFRPLLTRYSRVYSREDRPCSPEIYGPAIPSNVHKTLSLGSMD</sequence>
<name>A0A0J6FCC0_COCPO</name>
<organism evidence="1 2">
    <name type="scientific">Coccidioides posadasii RMSCC 3488</name>
    <dbReference type="NCBI Taxonomy" id="454284"/>
    <lineage>
        <taxon>Eukaryota</taxon>
        <taxon>Fungi</taxon>
        <taxon>Dikarya</taxon>
        <taxon>Ascomycota</taxon>
        <taxon>Pezizomycotina</taxon>
        <taxon>Eurotiomycetes</taxon>
        <taxon>Eurotiomycetidae</taxon>
        <taxon>Onygenales</taxon>
        <taxon>Onygenaceae</taxon>
        <taxon>Coccidioides</taxon>
    </lineage>
</organism>
<dbReference type="AlphaFoldDB" id="A0A0J6FCC0"/>
<evidence type="ECO:0000313" key="2">
    <source>
        <dbReference type="Proteomes" id="UP000054567"/>
    </source>
</evidence>
<proteinExistence type="predicted"/>
<dbReference type="Proteomes" id="UP000054567">
    <property type="component" value="Unassembled WGS sequence"/>
</dbReference>
<evidence type="ECO:0000313" key="1">
    <source>
        <dbReference type="EMBL" id="KMM66569.1"/>
    </source>
</evidence>
<accession>A0A0J6FCC0</accession>
<gene>
    <name evidence="1" type="ORF">CPAG_02907</name>
</gene>
<reference evidence="2" key="3">
    <citation type="journal article" date="2010" name="Genome Res.">
        <title>Population genomic sequencing of Coccidioides fungi reveals recent hybridization and transposon control.</title>
        <authorList>
            <person name="Neafsey D.E."/>
            <person name="Barker B.M."/>
            <person name="Sharpton T.J."/>
            <person name="Stajich J.E."/>
            <person name="Park D.J."/>
            <person name="Whiston E."/>
            <person name="Hung C.-Y."/>
            <person name="McMahan C."/>
            <person name="White J."/>
            <person name="Sykes S."/>
            <person name="Heiman D."/>
            <person name="Young S."/>
            <person name="Zeng Q."/>
            <person name="Abouelleil A."/>
            <person name="Aftuck L."/>
            <person name="Bessette D."/>
            <person name="Brown A."/>
            <person name="FitzGerald M."/>
            <person name="Lui A."/>
            <person name="Macdonald J.P."/>
            <person name="Priest M."/>
            <person name="Orbach M.J."/>
            <person name="Galgiani J.N."/>
            <person name="Kirkland T.N."/>
            <person name="Cole G.T."/>
            <person name="Birren B.W."/>
            <person name="Henn M.R."/>
            <person name="Taylor J.W."/>
            <person name="Rounsley S.D."/>
        </authorList>
    </citation>
    <scope>NUCLEOTIDE SEQUENCE [LARGE SCALE GENOMIC DNA]</scope>
    <source>
        <strain evidence="2">RMSCC 3488</strain>
    </source>
</reference>
<dbReference type="EMBL" id="DS268110">
    <property type="protein sequence ID" value="KMM66569.1"/>
    <property type="molecule type" value="Genomic_DNA"/>
</dbReference>
<dbReference type="VEuPathDB" id="FungiDB:CPAG_02907"/>
<reference evidence="1 2" key="1">
    <citation type="submission" date="2007-06" db="EMBL/GenBank/DDBJ databases">
        <title>The Genome Sequence of Coccidioides posadasii RMSCC_3488.</title>
        <authorList>
            <consortium name="Coccidioides Genome Resources Consortium"/>
            <consortium name="The Broad Institute Genome Sequencing Platform"/>
            <person name="Henn M.R."/>
            <person name="Sykes S."/>
            <person name="Young S."/>
            <person name="Jaffe D."/>
            <person name="Berlin A."/>
            <person name="Alvarez P."/>
            <person name="Butler J."/>
            <person name="Gnerre S."/>
            <person name="Grabherr M."/>
            <person name="Mauceli E."/>
            <person name="Brockman W."/>
            <person name="Kodira C."/>
            <person name="Alvarado L."/>
            <person name="Zeng Q."/>
            <person name="Crawford M."/>
            <person name="Antoine C."/>
            <person name="Devon K."/>
            <person name="Galgiani J."/>
            <person name="Orsborn K."/>
            <person name="Lewis M.L."/>
            <person name="Nusbaum C."/>
            <person name="Galagan J."/>
            <person name="Birren B."/>
        </authorList>
    </citation>
    <scope>NUCLEOTIDE SEQUENCE [LARGE SCALE GENOMIC DNA]</scope>
    <source>
        <strain evidence="1 2">RMSCC 3488</strain>
    </source>
</reference>
<reference evidence="2" key="2">
    <citation type="journal article" date="2009" name="Genome Res.">
        <title>Comparative genomic analyses of the human fungal pathogens Coccidioides and their relatives.</title>
        <authorList>
            <person name="Sharpton T.J."/>
            <person name="Stajich J.E."/>
            <person name="Rounsley S.D."/>
            <person name="Gardner M.J."/>
            <person name="Wortman J.R."/>
            <person name="Jordar V.S."/>
            <person name="Maiti R."/>
            <person name="Kodira C.D."/>
            <person name="Neafsey D.E."/>
            <person name="Zeng Q."/>
            <person name="Hung C.-Y."/>
            <person name="McMahan C."/>
            <person name="Muszewska A."/>
            <person name="Grynberg M."/>
            <person name="Mandel M.A."/>
            <person name="Kellner E.M."/>
            <person name="Barker B.M."/>
            <person name="Galgiani J.N."/>
            <person name="Orbach M.J."/>
            <person name="Kirkland T.N."/>
            <person name="Cole G.T."/>
            <person name="Henn M.R."/>
            <person name="Birren B.W."/>
            <person name="Taylor J.W."/>
        </authorList>
    </citation>
    <scope>NUCLEOTIDE SEQUENCE [LARGE SCALE GENOMIC DNA]</scope>
    <source>
        <strain evidence="2">RMSCC 3488</strain>
    </source>
</reference>